<gene>
    <name evidence="9" type="ORF">CN689_27960</name>
    <name evidence="8" type="ORF">DTO10_22325</name>
</gene>
<keyword evidence="1" id="KW-0805">Transcription regulation</keyword>
<dbReference type="PROSITE" id="PS51077">
    <property type="entry name" value="HTH_ICLR"/>
    <property type="match status" value="1"/>
</dbReference>
<dbReference type="PROSITE" id="PS51078">
    <property type="entry name" value="ICLR_ED"/>
    <property type="match status" value="1"/>
</dbReference>
<evidence type="ECO:0000313" key="11">
    <source>
        <dbReference type="Proteomes" id="UP000260457"/>
    </source>
</evidence>
<dbReference type="FunFam" id="1.10.10.10:FF:000056">
    <property type="entry name" value="IclR family transcriptional regulator"/>
    <property type="match status" value="1"/>
</dbReference>
<evidence type="ECO:0000256" key="3">
    <source>
        <dbReference type="ARBA" id="ARBA00023163"/>
    </source>
</evidence>
<reference evidence="8 11" key="2">
    <citation type="submission" date="2018-07" db="EMBL/GenBank/DDBJ databases">
        <title>The molecular basis for the intramolecular migration of carboxyl group in the catabolism of para-hydroxybenzoate via gentisate.</title>
        <authorList>
            <person name="Zhao H."/>
            <person name="Xu Y."/>
            <person name="Lin S."/>
            <person name="Spain J.C."/>
            <person name="Zhou N.-Y."/>
        </authorList>
    </citation>
    <scope>NUCLEOTIDE SEQUENCE [LARGE SCALE GENOMIC DNA]</scope>
    <source>
        <strain evidence="8 11">PHB-7a</strain>
    </source>
</reference>
<dbReference type="SMART" id="SM00346">
    <property type="entry name" value="HTH_ICLR"/>
    <property type="match status" value="1"/>
</dbReference>
<dbReference type="GO" id="GO:0003677">
    <property type="term" value="F:DNA binding"/>
    <property type="evidence" value="ECO:0007669"/>
    <property type="project" value="UniProtKB-KW"/>
</dbReference>
<dbReference type="InterPro" id="IPR050707">
    <property type="entry name" value="HTH_MetabolicPath_Reg"/>
</dbReference>
<evidence type="ECO:0000259" key="6">
    <source>
        <dbReference type="PROSITE" id="PS51077"/>
    </source>
</evidence>
<dbReference type="Proteomes" id="UP000260457">
    <property type="component" value="Chromosome"/>
</dbReference>
<proteinExistence type="predicted"/>
<dbReference type="EMBL" id="CP030926">
    <property type="protein sequence ID" value="AXN40838.1"/>
    <property type="molecule type" value="Genomic_DNA"/>
</dbReference>
<accession>A0AAX0RVS3</accession>
<comment type="function">
    <text evidence="4">May be an activator protein for the gylABX operon.</text>
</comment>
<dbReference type="SUPFAM" id="SSF55781">
    <property type="entry name" value="GAF domain-like"/>
    <property type="match status" value="1"/>
</dbReference>
<evidence type="ECO:0000256" key="5">
    <source>
        <dbReference type="ARBA" id="ARBA00070406"/>
    </source>
</evidence>
<evidence type="ECO:0000313" key="8">
    <source>
        <dbReference type="EMBL" id="AXN40838.1"/>
    </source>
</evidence>
<dbReference type="Gene3D" id="1.10.10.10">
    <property type="entry name" value="Winged helix-like DNA-binding domain superfamily/Winged helix DNA-binding domain"/>
    <property type="match status" value="1"/>
</dbReference>
<feature type="domain" description="IclR-ED" evidence="7">
    <location>
        <begin position="69"/>
        <end position="252"/>
    </location>
</feature>
<evidence type="ECO:0000256" key="4">
    <source>
        <dbReference type="ARBA" id="ARBA00058938"/>
    </source>
</evidence>
<dbReference type="PANTHER" id="PTHR30136:SF35">
    <property type="entry name" value="HTH-TYPE TRANSCRIPTIONAL REGULATOR RV1719"/>
    <property type="match status" value="1"/>
</dbReference>
<dbReference type="InterPro" id="IPR036390">
    <property type="entry name" value="WH_DNA-bd_sf"/>
</dbReference>
<reference evidence="9 10" key="1">
    <citation type="submission" date="2017-09" db="EMBL/GenBank/DDBJ databases">
        <title>Large-scale bioinformatics analysis of Bacillus genomes uncovers conserved roles of natural products in bacterial physiology.</title>
        <authorList>
            <consortium name="Agbiome Team Llc"/>
            <person name="Bleich R.M."/>
            <person name="Kirk G.J."/>
            <person name="Santa Maria K.C."/>
            <person name="Allen S.E."/>
            <person name="Farag S."/>
            <person name="Shank E.A."/>
            <person name="Bowers A."/>
        </authorList>
    </citation>
    <scope>NUCLEOTIDE SEQUENCE [LARGE SCALE GENOMIC DNA]</scope>
    <source>
        <strain evidence="9 10">AFS003229</strain>
    </source>
</reference>
<dbReference type="Pfam" id="PF01614">
    <property type="entry name" value="IclR_C"/>
    <property type="match status" value="1"/>
</dbReference>
<keyword evidence="11" id="KW-1185">Reference proteome</keyword>
<dbReference type="EMBL" id="NUEQ01000146">
    <property type="protein sequence ID" value="PEJ23537.1"/>
    <property type="molecule type" value="Genomic_DNA"/>
</dbReference>
<organism evidence="9 10">
    <name type="scientific">Peribacillus butanolivorans</name>
    <dbReference type="NCBI Taxonomy" id="421767"/>
    <lineage>
        <taxon>Bacteria</taxon>
        <taxon>Bacillati</taxon>
        <taxon>Bacillota</taxon>
        <taxon>Bacilli</taxon>
        <taxon>Bacillales</taxon>
        <taxon>Bacillaceae</taxon>
        <taxon>Peribacillus</taxon>
    </lineage>
</organism>
<dbReference type="RefSeq" id="WP_098178210.1">
    <property type="nucleotide sequence ID" value="NZ_CP030926.1"/>
</dbReference>
<dbReference type="InterPro" id="IPR029016">
    <property type="entry name" value="GAF-like_dom_sf"/>
</dbReference>
<dbReference type="PANTHER" id="PTHR30136">
    <property type="entry name" value="HELIX-TURN-HELIX TRANSCRIPTIONAL REGULATOR, ICLR FAMILY"/>
    <property type="match status" value="1"/>
</dbReference>
<feature type="domain" description="HTH iclR-type" evidence="6">
    <location>
        <begin position="6"/>
        <end position="68"/>
    </location>
</feature>
<name>A0AAX0RVS3_9BACI</name>
<dbReference type="Gene3D" id="3.30.450.40">
    <property type="match status" value="1"/>
</dbReference>
<dbReference type="KEGG" id="pbut:DTO10_22325"/>
<evidence type="ECO:0000313" key="9">
    <source>
        <dbReference type="EMBL" id="PEJ23537.1"/>
    </source>
</evidence>
<protein>
    <recommendedName>
        <fullName evidence="5">Glycerol operon regulatory protein</fullName>
    </recommendedName>
</protein>
<dbReference type="SUPFAM" id="SSF46785">
    <property type="entry name" value="Winged helix' DNA-binding domain"/>
    <property type="match status" value="1"/>
</dbReference>
<dbReference type="GO" id="GO:0003700">
    <property type="term" value="F:DNA-binding transcription factor activity"/>
    <property type="evidence" value="ECO:0007669"/>
    <property type="project" value="TreeGrafter"/>
</dbReference>
<evidence type="ECO:0000256" key="1">
    <source>
        <dbReference type="ARBA" id="ARBA00023015"/>
    </source>
</evidence>
<evidence type="ECO:0000256" key="2">
    <source>
        <dbReference type="ARBA" id="ARBA00023125"/>
    </source>
</evidence>
<keyword evidence="3" id="KW-0804">Transcription</keyword>
<evidence type="ECO:0000313" key="10">
    <source>
        <dbReference type="Proteomes" id="UP000220106"/>
    </source>
</evidence>
<keyword evidence="2" id="KW-0238">DNA-binding</keyword>
<dbReference type="GO" id="GO:0045892">
    <property type="term" value="P:negative regulation of DNA-templated transcription"/>
    <property type="evidence" value="ECO:0007669"/>
    <property type="project" value="TreeGrafter"/>
</dbReference>
<dbReference type="InterPro" id="IPR005471">
    <property type="entry name" value="Tscrpt_reg_IclR_N"/>
</dbReference>
<dbReference type="AlphaFoldDB" id="A0AAX0RVS3"/>
<sequence>MKSSRNSSIENALIILKSFSMDEPELGITEIAERCSLAKSTVHRLLTTMASEGFVYKDPNTNGYSLGVSILSLTNTVNSQLPILKDSMPILNLLTERTGESSHLGILEDKDIIYLQKIESEFPVEVRTHLGKRNPPHCTSTGQVILAYETEQVVNEVLSGELKAFTPWTLTHADDVRKKLIEVKRLGYSVSDQEFKKGIISIGAPVFSEQGKVIASINITGPVERMGRQAFQKECIKEAKIAAKKLTEIITERKMRHKTH</sequence>
<dbReference type="InterPro" id="IPR014757">
    <property type="entry name" value="Tscrpt_reg_IclR_C"/>
</dbReference>
<dbReference type="InterPro" id="IPR036388">
    <property type="entry name" value="WH-like_DNA-bd_sf"/>
</dbReference>
<dbReference type="Proteomes" id="UP000220106">
    <property type="component" value="Unassembled WGS sequence"/>
</dbReference>
<dbReference type="Pfam" id="PF09339">
    <property type="entry name" value="HTH_IclR"/>
    <property type="match status" value="1"/>
</dbReference>
<evidence type="ECO:0000259" key="7">
    <source>
        <dbReference type="PROSITE" id="PS51078"/>
    </source>
</evidence>